<gene>
    <name evidence="3" type="ORF">Aco03nite_053080</name>
</gene>
<name>A0ABQ3XEH0_9ACTN</name>
<feature type="domain" description="SMP-30/Gluconolactonase/LRE-like region" evidence="2">
    <location>
        <begin position="17"/>
        <end position="254"/>
    </location>
</feature>
<dbReference type="EMBL" id="BOMG01000064">
    <property type="protein sequence ID" value="GID56904.1"/>
    <property type="molecule type" value="Genomic_DNA"/>
</dbReference>
<evidence type="ECO:0000313" key="4">
    <source>
        <dbReference type="Proteomes" id="UP000612282"/>
    </source>
</evidence>
<dbReference type="RefSeq" id="WP_203798934.1">
    <property type="nucleotide sequence ID" value="NZ_BAAAQE010000094.1"/>
</dbReference>
<sequence>MTHRFTAQPATEDVYFLGEGPVWDPLRQRLLWVDIVPGVVHEGRLDGGAVTPTGSLSFDTTVGAVAVAESGDLLVAERHTLTRVDATTRARTPLIRLLDEQRQSRLNDGAVDPAGRFLVGSLAQDDRKGQEILFRPDGTVIDDDLHLSNGLAWSPDGTRLYSIDTIPGTVWVRDYDPATGGTGPRSSAFTLSNPDGMCTDADGNLWIALWGSGRVECRTPSGDLLAVVEVDAPHTSSVAFAGPALDTLVVTTARQDLSPANLAEHPHSGRLFTARVRTTGTATPYWNPHP</sequence>
<dbReference type="PANTHER" id="PTHR10907:SF47">
    <property type="entry name" value="REGUCALCIN"/>
    <property type="match status" value="1"/>
</dbReference>
<accession>A0ABQ3XEH0</accession>
<dbReference type="InterPro" id="IPR005511">
    <property type="entry name" value="SMP-30"/>
</dbReference>
<comment type="caution">
    <text evidence="3">The sequence shown here is derived from an EMBL/GenBank/DDBJ whole genome shotgun (WGS) entry which is preliminary data.</text>
</comment>
<reference evidence="3 4" key="1">
    <citation type="submission" date="2021-01" db="EMBL/GenBank/DDBJ databases">
        <title>Whole genome shotgun sequence of Actinoplanes couchii NBRC 106145.</title>
        <authorList>
            <person name="Komaki H."/>
            <person name="Tamura T."/>
        </authorList>
    </citation>
    <scope>NUCLEOTIDE SEQUENCE [LARGE SCALE GENOMIC DNA]</scope>
    <source>
        <strain evidence="3 4">NBRC 106145</strain>
    </source>
</reference>
<dbReference type="InterPro" id="IPR011042">
    <property type="entry name" value="6-blade_b-propeller_TolB-like"/>
</dbReference>
<comment type="similarity">
    <text evidence="1">Belongs to the SMP-30/CGR1 family.</text>
</comment>
<evidence type="ECO:0000313" key="3">
    <source>
        <dbReference type="EMBL" id="GID56904.1"/>
    </source>
</evidence>
<dbReference type="Proteomes" id="UP000612282">
    <property type="component" value="Unassembled WGS sequence"/>
</dbReference>
<proteinExistence type="inferred from homology"/>
<dbReference type="InterPro" id="IPR013658">
    <property type="entry name" value="SGL"/>
</dbReference>
<dbReference type="PRINTS" id="PR01790">
    <property type="entry name" value="SMP30FAMILY"/>
</dbReference>
<keyword evidence="4" id="KW-1185">Reference proteome</keyword>
<dbReference type="Gene3D" id="2.120.10.30">
    <property type="entry name" value="TolB, C-terminal domain"/>
    <property type="match status" value="1"/>
</dbReference>
<dbReference type="SUPFAM" id="SSF63829">
    <property type="entry name" value="Calcium-dependent phosphotriesterase"/>
    <property type="match status" value="1"/>
</dbReference>
<evidence type="ECO:0000259" key="2">
    <source>
        <dbReference type="Pfam" id="PF08450"/>
    </source>
</evidence>
<dbReference type="PANTHER" id="PTHR10907">
    <property type="entry name" value="REGUCALCIN"/>
    <property type="match status" value="1"/>
</dbReference>
<protein>
    <recommendedName>
        <fullName evidence="2">SMP-30/Gluconolactonase/LRE-like region domain-containing protein</fullName>
    </recommendedName>
</protein>
<dbReference type="Pfam" id="PF08450">
    <property type="entry name" value="SGL"/>
    <property type="match status" value="1"/>
</dbReference>
<evidence type="ECO:0000256" key="1">
    <source>
        <dbReference type="ARBA" id="ARBA00008853"/>
    </source>
</evidence>
<organism evidence="3 4">
    <name type="scientific">Actinoplanes couchii</name>
    <dbReference type="NCBI Taxonomy" id="403638"/>
    <lineage>
        <taxon>Bacteria</taxon>
        <taxon>Bacillati</taxon>
        <taxon>Actinomycetota</taxon>
        <taxon>Actinomycetes</taxon>
        <taxon>Micromonosporales</taxon>
        <taxon>Micromonosporaceae</taxon>
        <taxon>Actinoplanes</taxon>
    </lineage>
</organism>